<organism evidence="2 3">
    <name type="scientific">Mycolicibacterium phocaicum</name>
    <dbReference type="NCBI Taxonomy" id="319706"/>
    <lineage>
        <taxon>Bacteria</taxon>
        <taxon>Bacillati</taxon>
        <taxon>Actinomycetota</taxon>
        <taxon>Actinomycetes</taxon>
        <taxon>Mycobacteriales</taxon>
        <taxon>Mycobacteriaceae</taxon>
        <taxon>Mycolicibacterium</taxon>
    </lineage>
</organism>
<dbReference type="InterPro" id="IPR011044">
    <property type="entry name" value="Quino_amine_DH_bsu"/>
</dbReference>
<evidence type="ECO:0000313" key="2">
    <source>
        <dbReference type="EMBL" id="TLH67619.1"/>
    </source>
</evidence>
<reference evidence="2 3" key="1">
    <citation type="submission" date="2018-01" db="EMBL/GenBank/DDBJ databases">
        <title>Comparative genomics of Mycobacterium mucogenicum and Mycobacterium neoaurum clade members emphasizing tRNA and non-coding RNA.</title>
        <authorList>
            <person name="Behra P.R.K."/>
            <person name="Pettersson B.M.F."/>
            <person name="Das S."/>
            <person name="Dasgupta S."/>
            <person name="Kirsebom L.A."/>
        </authorList>
    </citation>
    <scope>NUCLEOTIDE SEQUENCE [LARGE SCALE GENOMIC DNA]</scope>
    <source>
        <strain evidence="2 3">DSM 45104</strain>
    </source>
</reference>
<evidence type="ECO:0008006" key="4">
    <source>
        <dbReference type="Google" id="ProtNLM"/>
    </source>
</evidence>
<name>A0AA94RCA0_9MYCO</name>
<feature type="transmembrane region" description="Helical" evidence="1">
    <location>
        <begin position="112"/>
        <end position="139"/>
    </location>
</feature>
<feature type="transmembrane region" description="Helical" evidence="1">
    <location>
        <begin position="151"/>
        <end position="173"/>
    </location>
</feature>
<keyword evidence="1" id="KW-0812">Transmembrane</keyword>
<dbReference type="Pfam" id="PF11139">
    <property type="entry name" value="SfLAP"/>
    <property type="match status" value="1"/>
</dbReference>
<keyword evidence="3" id="KW-1185">Reference proteome</keyword>
<keyword evidence="1" id="KW-0472">Membrane</keyword>
<dbReference type="AlphaFoldDB" id="A0AA94RCA0"/>
<dbReference type="InterPro" id="IPR021315">
    <property type="entry name" value="Gap/Sap"/>
</dbReference>
<dbReference type="PANTHER" id="PTHR31270">
    <property type="entry name" value="GLUTAMINYL-PEPTIDE CYCLOTRANSFERASE"/>
    <property type="match status" value="1"/>
</dbReference>
<feature type="transmembrane region" description="Helical" evidence="1">
    <location>
        <begin position="74"/>
        <end position="91"/>
    </location>
</feature>
<dbReference type="PANTHER" id="PTHR31270:SF1">
    <property type="entry name" value="GLUTAMINYL-PEPTIDE CYCLOTRANSFERASE"/>
    <property type="match status" value="1"/>
</dbReference>
<comment type="caution">
    <text evidence="2">The sequence shown here is derived from an EMBL/GenBank/DDBJ whole genome shotgun (WGS) entry which is preliminary data.</text>
</comment>
<gene>
    <name evidence="2" type="ORF">C1S79_13770</name>
</gene>
<dbReference type="GO" id="GO:0016603">
    <property type="term" value="F:glutaminyl-peptide cyclotransferase activity"/>
    <property type="evidence" value="ECO:0007669"/>
    <property type="project" value="InterPro"/>
</dbReference>
<proteinExistence type="predicted"/>
<feature type="transmembrane region" description="Helical" evidence="1">
    <location>
        <begin position="6"/>
        <end position="30"/>
    </location>
</feature>
<keyword evidence="1" id="KW-1133">Transmembrane helix</keyword>
<sequence length="462" mass="49060">MARVTWLIPDALIVALSPMAVLPPVLLLLYSDRPRSTGLTYLCGWLVGMAAVISAVVLVSPVGQSHAAATSSRLQLGIGIVLVALGVVTWLRRRHYAQATGWLTRLQSASPLVTGVTGLVFAVANPKFILACVAGGVAIDALLTAPTEKAGAIGFFVALAGSTTAAPILAHLVASRYAEKGLERMRHWVQEHTAAITAVTLTAVGTLLIVVAGIPTAAADQVARLQPVVLERFDHDPVAFTEGMFVDGATLYESTGLEGKSELRELDADTGQLRRVVPLPPAYFGEGIADAGAHLWQLTYENGVAIEWDKATLTMLREVPLDGQGWGLCRAGDRLIRSDGSAVLRIHRLDDMRETGTLAVTYNGIRVPGLNSLDCVGNRIWANVFPTDQIIEVDAATGVVTAVVYATGLREAAWHGEAGVLNGIAHLGGPDGNGQFLVTGKYWPAVYRVRFDAATEAEIQVR</sequence>
<evidence type="ECO:0000256" key="1">
    <source>
        <dbReference type="SAM" id="Phobius"/>
    </source>
</evidence>
<dbReference type="InterPro" id="IPR007788">
    <property type="entry name" value="QCT"/>
</dbReference>
<dbReference type="Proteomes" id="UP000309984">
    <property type="component" value="Unassembled WGS sequence"/>
</dbReference>
<accession>A0AA94RCA0</accession>
<dbReference type="Pfam" id="PF05096">
    <property type="entry name" value="Glu_cyclase_2"/>
    <property type="match status" value="1"/>
</dbReference>
<dbReference type="EMBL" id="POTM01000034">
    <property type="protein sequence ID" value="TLH67619.1"/>
    <property type="molecule type" value="Genomic_DNA"/>
</dbReference>
<evidence type="ECO:0000313" key="3">
    <source>
        <dbReference type="Proteomes" id="UP000309984"/>
    </source>
</evidence>
<feature type="transmembrane region" description="Helical" evidence="1">
    <location>
        <begin position="42"/>
        <end position="62"/>
    </location>
</feature>
<dbReference type="SUPFAM" id="SSF50969">
    <property type="entry name" value="YVTN repeat-like/Quinoprotein amine dehydrogenase"/>
    <property type="match status" value="1"/>
</dbReference>
<protein>
    <recommendedName>
        <fullName evidence="4">Glutaminyl-peptide cyclotransferase</fullName>
    </recommendedName>
</protein>
<feature type="transmembrane region" description="Helical" evidence="1">
    <location>
        <begin position="194"/>
        <end position="214"/>
    </location>
</feature>